<evidence type="ECO:0000256" key="1">
    <source>
        <dbReference type="SAM" id="Phobius"/>
    </source>
</evidence>
<name>A0A4Q9MNL5_9APHY</name>
<evidence type="ECO:0000313" key="2">
    <source>
        <dbReference type="EMBL" id="TBU27771.1"/>
    </source>
</evidence>
<organism evidence="2">
    <name type="scientific">Dichomitus squalens</name>
    <dbReference type="NCBI Taxonomy" id="114155"/>
    <lineage>
        <taxon>Eukaryota</taxon>
        <taxon>Fungi</taxon>
        <taxon>Dikarya</taxon>
        <taxon>Basidiomycota</taxon>
        <taxon>Agaricomycotina</taxon>
        <taxon>Agaricomycetes</taxon>
        <taxon>Polyporales</taxon>
        <taxon>Polyporaceae</taxon>
        <taxon>Dichomitus</taxon>
    </lineage>
</organism>
<sequence length="192" mass="22425">MQSPRLPVADDFGTDTDTRADVERFAPVQQNTDAWKPTWEVFPLKVYRGYDLRVIEIQRDWDDEELLRELGIAYDRLRTWYRKYFSVMNVWWINQHFVFPQRVGPAKISPHRNMRMRYLLAHPDHVKGQHEIMRALTERRDYGVEFVERAEMGRMVLLASALAAFPLGIAIVYGISKGDWPGAFGIAGEPVE</sequence>
<dbReference type="EMBL" id="ML143428">
    <property type="protein sequence ID" value="TBU27771.1"/>
    <property type="molecule type" value="Genomic_DNA"/>
</dbReference>
<dbReference type="OrthoDB" id="2734283at2759"/>
<keyword evidence="1" id="KW-1133">Transmembrane helix</keyword>
<dbReference type="Proteomes" id="UP000292957">
    <property type="component" value="Unassembled WGS sequence"/>
</dbReference>
<proteinExistence type="predicted"/>
<gene>
    <name evidence="2" type="ORF">BD311DRAFT_664689</name>
</gene>
<dbReference type="AlphaFoldDB" id="A0A4Q9MNL5"/>
<accession>A0A4Q9MNL5</accession>
<keyword evidence="1" id="KW-0812">Transmembrane</keyword>
<protein>
    <submittedName>
        <fullName evidence="2">Uncharacterized protein</fullName>
    </submittedName>
</protein>
<feature type="transmembrane region" description="Helical" evidence="1">
    <location>
        <begin position="155"/>
        <end position="175"/>
    </location>
</feature>
<reference evidence="2" key="1">
    <citation type="submission" date="2019-01" db="EMBL/GenBank/DDBJ databases">
        <title>Draft genome sequences of three monokaryotic isolates of the white-rot basidiomycete fungus Dichomitus squalens.</title>
        <authorList>
            <consortium name="DOE Joint Genome Institute"/>
            <person name="Lopez S.C."/>
            <person name="Andreopoulos B."/>
            <person name="Pangilinan J."/>
            <person name="Lipzen A."/>
            <person name="Riley R."/>
            <person name="Ahrendt S."/>
            <person name="Ng V."/>
            <person name="Barry K."/>
            <person name="Daum C."/>
            <person name="Grigoriev I.V."/>
            <person name="Hilden K.S."/>
            <person name="Makela M.R."/>
            <person name="de Vries R.P."/>
        </authorList>
    </citation>
    <scope>NUCLEOTIDE SEQUENCE [LARGE SCALE GENOMIC DNA]</scope>
    <source>
        <strain evidence="2">OM18370.1</strain>
    </source>
</reference>
<keyword evidence="1" id="KW-0472">Membrane</keyword>